<name>A0ABR4HMZ8_9EURO</name>
<gene>
    <name evidence="1" type="ORF">BDW59DRAFT_135814</name>
</gene>
<dbReference type="Proteomes" id="UP001610335">
    <property type="component" value="Unassembled WGS sequence"/>
</dbReference>
<reference evidence="1 2" key="1">
    <citation type="submission" date="2024-07" db="EMBL/GenBank/DDBJ databases">
        <title>Section-level genome sequencing and comparative genomics of Aspergillus sections Usti and Cavernicolus.</title>
        <authorList>
            <consortium name="Lawrence Berkeley National Laboratory"/>
            <person name="Nybo J.L."/>
            <person name="Vesth T.C."/>
            <person name="Theobald S."/>
            <person name="Frisvad J.C."/>
            <person name="Larsen T.O."/>
            <person name="Kjaerboelling I."/>
            <person name="Rothschild-Mancinelli K."/>
            <person name="Lyhne E.K."/>
            <person name="Kogle M.E."/>
            <person name="Barry K."/>
            <person name="Clum A."/>
            <person name="Na H."/>
            <person name="Ledsgaard L."/>
            <person name="Lin J."/>
            <person name="Lipzen A."/>
            <person name="Kuo A."/>
            <person name="Riley R."/>
            <person name="Mondo S."/>
            <person name="LaButti K."/>
            <person name="Haridas S."/>
            <person name="Pangalinan J."/>
            <person name="Salamov A.A."/>
            <person name="Simmons B.A."/>
            <person name="Magnuson J.K."/>
            <person name="Chen J."/>
            <person name="Drula E."/>
            <person name="Henrissat B."/>
            <person name="Wiebenga A."/>
            <person name="Lubbers R.J."/>
            <person name="Gomes A.C."/>
            <person name="Makela M.R."/>
            <person name="Stajich J."/>
            <person name="Grigoriev I.V."/>
            <person name="Mortensen U.H."/>
            <person name="De vries R.P."/>
            <person name="Baker S.E."/>
            <person name="Andersen M.R."/>
        </authorList>
    </citation>
    <scope>NUCLEOTIDE SEQUENCE [LARGE SCALE GENOMIC DNA]</scope>
    <source>
        <strain evidence="1 2">CBS 600.67</strain>
    </source>
</reference>
<dbReference type="EMBL" id="JBFXLS010000097">
    <property type="protein sequence ID" value="KAL2816859.1"/>
    <property type="molecule type" value="Genomic_DNA"/>
</dbReference>
<evidence type="ECO:0000313" key="1">
    <source>
        <dbReference type="EMBL" id="KAL2816859.1"/>
    </source>
</evidence>
<proteinExistence type="predicted"/>
<accession>A0ABR4HMZ8</accession>
<keyword evidence="2" id="KW-1185">Reference proteome</keyword>
<sequence length="235" mass="26324">MDEARADEDVREEVNFLIYDYMICMAIYRSTSVIPDSPEQMDLNRPGETIRILKSILPPTETFLADLQIKTQIFEIIQIFTKPKLVAQPEPTLLAEMASRFVLTCNAASMEALGSYATEVAIQLCIYAMYQNSNNSSSDGCIENPVGIPGEQEAEKIPEYITHILPSMGISNEVYLEAIRRTRRVNGNGKGPLLNTVVEIMKLLKPPILTQLEKGKLDGLSHVETEELKRRVGFS</sequence>
<evidence type="ECO:0000313" key="2">
    <source>
        <dbReference type="Proteomes" id="UP001610335"/>
    </source>
</evidence>
<protein>
    <submittedName>
        <fullName evidence="1">Uncharacterized protein</fullName>
    </submittedName>
</protein>
<comment type="caution">
    <text evidence="1">The sequence shown here is derived from an EMBL/GenBank/DDBJ whole genome shotgun (WGS) entry which is preliminary data.</text>
</comment>
<organism evidence="1 2">
    <name type="scientific">Aspergillus cavernicola</name>
    <dbReference type="NCBI Taxonomy" id="176166"/>
    <lineage>
        <taxon>Eukaryota</taxon>
        <taxon>Fungi</taxon>
        <taxon>Dikarya</taxon>
        <taxon>Ascomycota</taxon>
        <taxon>Pezizomycotina</taxon>
        <taxon>Eurotiomycetes</taxon>
        <taxon>Eurotiomycetidae</taxon>
        <taxon>Eurotiales</taxon>
        <taxon>Aspergillaceae</taxon>
        <taxon>Aspergillus</taxon>
        <taxon>Aspergillus subgen. Nidulantes</taxon>
    </lineage>
</organism>